<dbReference type="RefSeq" id="WP_026849289.1">
    <property type="nucleotide sequence ID" value="NZ_CP011454.1"/>
</dbReference>
<dbReference type="EMBL" id="CP011454">
    <property type="protein sequence ID" value="AMW04003.1"/>
    <property type="molecule type" value="Genomic_DNA"/>
</dbReference>
<name>A0A143BHD0_9BACT</name>
<dbReference type="Gene3D" id="1.10.150.400">
    <property type="match status" value="1"/>
</dbReference>
<dbReference type="Gene3D" id="3.40.50.1000">
    <property type="entry name" value="HAD superfamily/HAD-like"/>
    <property type="match status" value="1"/>
</dbReference>
<protein>
    <recommendedName>
        <fullName evidence="3">HAD family hydrolase</fullName>
    </recommendedName>
</protein>
<dbReference type="OrthoDB" id="9816564at2"/>
<gene>
    <name evidence="1" type="ORF">GEMMAAP_02445</name>
</gene>
<dbReference type="eggNOG" id="COG5610">
    <property type="taxonomic scope" value="Bacteria"/>
</dbReference>
<evidence type="ECO:0000313" key="2">
    <source>
        <dbReference type="Proteomes" id="UP000076404"/>
    </source>
</evidence>
<dbReference type="STRING" id="1379270.GEMMAAP_02445"/>
<organism evidence="1 2">
    <name type="scientific">Gemmatimonas phototrophica</name>
    <dbReference type="NCBI Taxonomy" id="1379270"/>
    <lineage>
        <taxon>Bacteria</taxon>
        <taxon>Pseudomonadati</taxon>
        <taxon>Gemmatimonadota</taxon>
        <taxon>Gemmatimonadia</taxon>
        <taxon>Gemmatimonadales</taxon>
        <taxon>Gemmatimonadaceae</taxon>
        <taxon>Gemmatimonas</taxon>
    </lineage>
</organism>
<keyword evidence="2" id="KW-1185">Reference proteome</keyword>
<evidence type="ECO:0008006" key="3">
    <source>
        <dbReference type="Google" id="ProtNLM"/>
    </source>
</evidence>
<dbReference type="KEGG" id="gph:GEMMAAP_02445"/>
<dbReference type="InterPro" id="IPR036412">
    <property type="entry name" value="HAD-like_sf"/>
</dbReference>
<reference evidence="1 2" key="2">
    <citation type="journal article" date="2016" name="Environ. Microbiol. Rep.">
        <title>Metagenomic evidence for the presence of phototrophic Gemmatimonadetes bacteria in diverse environments.</title>
        <authorList>
            <person name="Zeng Y."/>
            <person name="Baumbach J."/>
            <person name="Barbosa E.G."/>
            <person name="Azevedo V."/>
            <person name="Zhang C."/>
            <person name="Koblizek M."/>
        </authorList>
    </citation>
    <scope>NUCLEOTIDE SEQUENCE [LARGE SCALE GENOMIC DNA]</scope>
    <source>
        <strain evidence="1 2">AP64</strain>
    </source>
</reference>
<dbReference type="AlphaFoldDB" id="A0A143BHD0"/>
<accession>A0A143BHD0</accession>
<evidence type="ECO:0000313" key="1">
    <source>
        <dbReference type="EMBL" id="AMW04003.1"/>
    </source>
</evidence>
<dbReference type="Proteomes" id="UP000076404">
    <property type="component" value="Chromosome"/>
</dbReference>
<sequence>MTEETGVVAQSRAAEPYDWAIAEAQRQAVPKQSAVEGKSALVRALRSTGLLRAAAVLDTGKSTGATSHADLTSCDAALASLLQQHGTPAIPSVTLDLQGAPRFFVTSTNLSSLAEALRTEHGPTGVDAELRLFLDEALVKGDCFVDASPGLGFASLTAATCVEPVPVIAIAPSEEAAGDLQNSARLTGCAEWITVQSSAPLDAVTYPPLASTSYLIVHAGEAHNVAPLLAGAQHVQQRGLIGAVAWSRTSDGAAVAEAVLTVLGFSHFILSEDEDGMQLVPAQPDTMATTIFSMSAAFMERAERVAPVAPAAGDGALQQPSEALFDAITDTLAPGARELGGVPSKGQLALAQLEFAWASAQIVSFDIFDTLLVRKASAATDVFLHLARYEPFRDVPLAPLALSQARQDAEEEARRRGYAEHGSTEVTLRDIHTVLAGMLALPDAAVPRMVDAECTVERALCEGHALLQRWFARAVQDGKTVWCLSDTYHDADFLAELLTHCGYDMRGITVVSSANLRASKSEGTMFRRVLSETGVDPSQILHVGDHPVGDESVPLSFGLVAVAHPWASIRSDDGSADTAADSVALGLAAIGARTLEPPAPFWFRFGFSVAGPLLTGFALWLRERFRADGITRAYFLLRDGEILHAVYEALGAGDPSHDGGPTSSLLESSRRAFVLPAFDARRSTLWSQLTATENARPAREFLSRLGVDANRMASAFPAAGFASWDEMVDPQDRAAMMRVSRLLQQPAVEQALHARSAEERALLMGYLAQEGVLDGGRVALVDIGWNGTIQKSLMAALELEHRSASISGYYLGTLGTAHVEMGGSAMAGYLFEAGRPHARQQTIMQLPQLLEFVCSTTRGSLRAFEQRHGRVEPVHSAVDHDAAQQEAHEQLRDGVLEYAKRFREVATPLETAAISPDAAMKRLARVILSPTAEEAATIGSVRHGEGMATGRARALAEFSPDAWTVQAVHRDLMQSYWPAGLSARRSAQAQILRTLQWLSQGAQE</sequence>
<reference evidence="1 2" key="1">
    <citation type="journal article" date="2014" name="Proc. Natl. Acad. Sci. U.S.A.">
        <title>Functional type 2 photosynthetic reaction centers found in the rare bacterial phylum Gemmatimonadetes.</title>
        <authorList>
            <person name="Zeng Y."/>
            <person name="Feng F."/>
            <person name="Medova H."/>
            <person name="Dean J."/>
            <person name="Koblizek M."/>
        </authorList>
    </citation>
    <scope>NUCLEOTIDE SEQUENCE [LARGE SCALE GENOMIC DNA]</scope>
    <source>
        <strain evidence="1 2">AP64</strain>
    </source>
</reference>
<proteinExistence type="predicted"/>
<dbReference type="SUPFAM" id="SSF56784">
    <property type="entry name" value="HAD-like"/>
    <property type="match status" value="1"/>
</dbReference>
<dbReference type="InterPro" id="IPR023214">
    <property type="entry name" value="HAD_sf"/>
</dbReference>